<feature type="compositionally biased region" description="Polar residues" evidence="1">
    <location>
        <begin position="22"/>
        <end position="33"/>
    </location>
</feature>
<accession>A0A846TVN5</accession>
<dbReference type="GO" id="GO:0005840">
    <property type="term" value="C:ribosome"/>
    <property type="evidence" value="ECO:0007669"/>
    <property type="project" value="UniProtKB-KW"/>
</dbReference>
<dbReference type="AlphaFoldDB" id="A0A846TVN5"/>
<protein>
    <submittedName>
        <fullName evidence="2">50S ribosomal protein L13</fullName>
    </submittedName>
</protein>
<evidence type="ECO:0000313" key="3">
    <source>
        <dbReference type="Proteomes" id="UP000521379"/>
    </source>
</evidence>
<evidence type="ECO:0000256" key="1">
    <source>
        <dbReference type="SAM" id="MobiDB-lite"/>
    </source>
</evidence>
<comment type="caution">
    <text evidence="2">The sequence shown here is derived from an EMBL/GenBank/DDBJ whole genome shotgun (WGS) entry which is preliminary data.</text>
</comment>
<sequence>AAQQKSKLKVYAGPEHPHPANQPKTFEFNQVAQ</sequence>
<feature type="region of interest" description="Disordered" evidence="1">
    <location>
        <begin position="1"/>
        <end position="33"/>
    </location>
</feature>
<dbReference type="EMBL" id="JAAVUN010000191">
    <property type="protein sequence ID" value="NKE10949.1"/>
    <property type="molecule type" value="Genomic_DNA"/>
</dbReference>
<dbReference type="GO" id="GO:0003735">
    <property type="term" value="F:structural constituent of ribosome"/>
    <property type="evidence" value="ECO:0007669"/>
    <property type="project" value="InterPro"/>
</dbReference>
<proteinExistence type="predicted"/>
<reference evidence="2 3" key="1">
    <citation type="submission" date="2020-02" db="EMBL/GenBank/DDBJ databases">
        <authorList>
            <person name="Sun Q."/>
        </authorList>
    </citation>
    <scope>NUCLEOTIDE SEQUENCE [LARGE SCALE GENOMIC DNA]</scope>
    <source>
        <strain evidence="2 3">YIM 13062</strain>
    </source>
</reference>
<dbReference type="GO" id="GO:0006412">
    <property type="term" value="P:translation"/>
    <property type="evidence" value="ECO:0007669"/>
    <property type="project" value="InterPro"/>
</dbReference>
<dbReference type="SUPFAM" id="SSF52161">
    <property type="entry name" value="Ribosomal protein L13"/>
    <property type="match status" value="1"/>
</dbReference>
<dbReference type="InterPro" id="IPR036899">
    <property type="entry name" value="Ribosomal_uL13_sf"/>
</dbReference>
<keyword evidence="2" id="KW-0687">Ribonucleoprotein</keyword>
<organism evidence="2 3">
    <name type="scientific">Kocuria subflava</name>
    <dbReference type="NCBI Taxonomy" id="1736139"/>
    <lineage>
        <taxon>Bacteria</taxon>
        <taxon>Bacillati</taxon>
        <taxon>Actinomycetota</taxon>
        <taxon>Actinomycetes</taxon>
        <taxon>Micrococcales</taxon>
        <taxon>Micrococcaceae</taxon>
        <taxon>Kocuria</taxon>
    </lineage>
</organism>
<name>A0A846TVN5_9MICC</name>
<evidence type="ECO:0000313" key="2">
    <source>
        <dbReference type="EMBL" id="NKE10949.1"/>
    </source>
</evidence>
<dbReference type="Proteomes" id="UP000521379">
    <property type="component" value="Unassembled WGS sequence"/>
</dbReference>
<feature type="non-terminal residue" evidence="2">
    <location>
        <position position="1"/>
    </location>
</feature>
<keyword evidence="2" id="KW-0689">Ribosomal protein</keyword>
<keyword evidence="3" id="KW-1185">Reference proteome</keyword>
<gene>
    <name evidence="2" type="ORF">GTW58_13700</name>
</gene>